<dbReference type="EMBL" id="AZBU02000001">
    <property type="protein sequence ID" value="TMS34689.1"/>
    <property type="molecule type" value="Genomic_DNA"/>
</dbReference>
<organism evidence="2 3">
    <name type="scientific">Steinernema carpocapsae</name>
    <name type="common">Entomopathogenic nematode</name>
    <dbReference type="NCBI Taxonomy" id="34508"/>
    <lineage>
        <taxon>Eukaryota</taxon>
        <taxon>Metazoa</taxon>
        <taxon>Ecdysozoa</taxon>
        <taxon>Nematoda</taxon>
        <taxon>Chromadorea</taxon>
        <taxon>Rhabditida</taxon>
        <taxon>Tylenchina</taxon>
        <taxon>Panagrolaimomorpha</taxon>
        <taxon>Strongyloidoidea</taxon>
        <taxon>Steinernematidae</taxon>
        <taxon>Steinernema</taxon>
    </lineage>
</organism>
<comment type="caution">
    <text evidence="2">The sequence shown here is derived from an EMBL/GenBank/DDBJ whole genome shotgun (WGS) entry which is preliminary data.</text>
</comment>
<evidence type="ECO:0000313" key="2">
    <source>
        <dbReference type="EMBL" id="TMS34689.1"/>
    </source>
</evidence>
<gene>
    <name evidence="2" type="ORF">L596_002227</name>
</gene>
<keyword evidence="1" id="KW-0472">Membrane</keyword>
<keyword evidence="1" id="KW-1133">Transmembrane helix</keyword>
<protein>
    <submittedName>
        <fullName evidence="2">Uncharacterized protein</fullName>
    </submittedName>
</protein>
<evidence type="ECO:0000313" key="3">
    <source>
        <dbReference type="Proteomes" id="UP000298663"/>
    </source>
</evidence>
<dbReference type="EMBL" id="CM016762">
    <property type="protein sequence ID" value="TMS34689.1"/>
    <property type="molecule type" value="Genomic_DNA"/>
</dbReference>
<evidence type="ECO:0000256" key="1">
    <source>
        <dbReference type="SAM" id="Phobius"/>
    </source>
</evidence>
<dbReference type="AlphaFoldDB" id="A0A4U8UPN0"/>
<feature type="transmembrane region" description="Helical" evidence="1">
    <location>
        <begin position="59"/>
        <end position="79"/>
    </location>
</feature>
<proteinExistence type="predicted"/>
<keyword evidence="3" id="KW-1185">Reference proteome</keyword>
<sequence>MVSLHLDIFSFPSAKRRSVFVPDLKNGLQTFSRRGRARSAVGAAPAFYRKVSPTTSTPAAAAVISLLPLYIANGFSYIANTSTSRRPPVLDSTTKK</sequence>
<accession>A0A4U8UPN0</accession>
<name>A0A4U8UPN0_STECR</name>
<reference evidence="2 3" key="1">
    <citation type="journal article" date="2015" name="Genome Biol.">
        <title>Comparative genomics of Steinernema reveals deeply conserved gene regulatory networks.</title>
        <authorList>
            <person name="Dillman A.R."/>
            <person name="Macchietto M."/>
            <person name="Porter C.F."/>
            <person name="Rogers A."/>
            <person name="Williams B."/>
            <person name="Antoshechkin I."/>
            <person name="Lee M.M."/>
            <person name="Goodwin Z."/>
            <person name="Lu X."/>
            <person name="Lewis E.E."/>
            <person name="Goodrich-Blair H."/>
            <person name="Stock S.P."/>
            <person name="Adams B.J."/>
            <person name="Sternberg P.W."/>
            <person name="Mortazavi A."/>
        </authorList>
    </citation>
    <scope>NUCLEOTIDE SEQUENCE [LARGE SCALE GENOMIC DNA]</scope>
    <source>
        <strain evidence="2 3">ALL</strain>
    </source>
</reference>
<keyword evidence="1" id="KW-0812">Transmembrane</keyword>
<reference evidence="2 3" key="2">
    <citation type="journal article" date="2019" name="G3 (Bethesda)">
        <title>Hybrid Assembly of the Genome of the Entomopathogenic Nematode Steinernema carpocapsae Identifies the X-Chromosome.</title>
        <authorList>
            <person name="Serra L."/>
            <person name="Macchietto M."/>
            <person name="Macias-Munoz A."/>
            <person name="McGill C.J."/>
            <person name="Rodriguez I.M."/>
            <person name="Rodriguez B."/>
            <person name="Murad R."/>
            <person name="Mortazavi A."/>
        </authorList>
    </citation>
    <scope>NUCLEOTIDE SEQUENCE [LARGE SCALE GENOMIC DNA]</scope>
    <source>
        <strain evidence="2 3">ALL</strain>
    </source>
</reference>
<dbReference type="Proteomes" id="UP000298663">
    <property type="component" value="Chromosome X"/>
</dbReference>